<evidence type="ECO:0000313" key="3">
    <source>
        <dbReference type="Proteomes" id="UP000015105"/>
    </source>
</evidence>
<dbReference type="Proteomes" id="UP000015105">
    <property type="component" value="Chromosome 5D"/>
</dbReference>
<keyword evidence="3" id="KW-1185">Reference proteome</keyword>
<proteinExistence type="predicted"/>
<feature type="region of interest" description="Disordered" evidence="1">
    <location>
        <begin position="1"/>
        <end position="33"/>
    </location>
</feature>
<feature type="region of interest" description="Disordered" evidence="1">
    <location>
        <begin position="74"/>
        <end position="93"/>
    </location>
</feature>
<name>A0A453JU56_AEGTS</name>
<dbReference type="Gramene" id="AET5Gv20190300.2">
    <property type="protein sequence ID" value="AET5Gv20190300.2"/>
    <property type="gene ID" value="AET5Gv20190300"/>
</dbReference>
<reference evidence="2" key="4">
    <citation type="submission" date="2019-03" db="UniProtKB">
        <authorList>
            <consortium name="EnsemblPlants"/>
        </authorList>
    </citation>
    <scope>IDENTIFICATION</scope>
</reference>
<reference evidence="2" key="5">
    <citation type="journal article" date="2021" name="G3 (Bethesda)">
        <title>Aegilops tauschii genome assembly Aet v5.0 features greater sequence contiguity and improved annotation.</title>
        <authorList>
            <person name="Wang L."/>
            <person name="Zhu T."/>
            <person name="Rodriguez J.C."/>
            <person name="Deal K.R."/>
            <person name="Dubcovsky J."/>
            <person name="McGuire P.E."/>
            <person name="Lux T."/>
            <person name="Spannagl M."/>
            <person name="Mayer K.F.X."/>
            <person name="Baldrich P."/>
            <person name="Meyers B.C."/>
            <person name="Huo N."/>
            <person name="Gu Y.Q."/>
            <person name="Zhou H."/>
            <person name="Devos K.M."/>
            <person name="Bennetzen J.L."/>
            <person name="Unver T."/>
            <person name="Budak H."/>
            <person name="Gulick P.J."/>
            <person name="Galiba G."/>
            <person name="Kalapos B."/>
            <person name="Nelson D.R."/>
            <person name="Li P."/>
            <person name="You F.M."/>
            <person name="Luo M.C."/>
            <person name="Dvorak J."/>
        </authorList>
    </citation>
    <scope>NUCLEOTIDE SEQUENCE [LARGE SCALE GENOMIC DNA]</scope>
    <source>
        <strain evidence="2">cv. AL8/78</strain>
    </source>
</reference>
<organism evidence="2 3">
    <name type="scientific">Aegilops tauschii subsp. strangulata</name>
    <name type="common">Goatgrass</name>
    <dbReference type="NCBI Taxonomy" id="200361"/>
    <lineage>
        <taxon>Eukaryota</taxon>
        <taxon>Viridiplantae</taxon>
        <taxon>Streptophyta</taxon>
        <taxon>Embryophyta</taxon>
        <taxon>Tracheophyta</taxon>
        <taxon>Spermatophyta</taxon>
        <taxon>Magnoliopsida</taxon>
        <taxon>Liliopsida</taxon>
        <taxon>Poales</taxon>
        <taxon>Poaceae</taxon>
        <taxon>BOP clade</taxon>
        <taxon>Pooideae</taxon>
        <taxon>Triticodae</taxon>
        <taxon>Triticeae</taxon>
        <taxon>Triticinae</taxon>
        <taxon>Aegilops</taxon>
    </lineage>
</organism>
<dbReference type="EnsemblPlants" id="AET5Gv20190300.2">
    <property type="protein sequence ID" value="AET5Gv20190300.2"/>
    <property type="gene ID" value="AET5Gv20190300"/>
</dbReference>
<reference evidence="2" key="3">
    <citation type="journal article" date="2017" name="Nature">
        <title>Genome sequence of the progenitor of the wheat D genome Aegilops tauschii.</title>
        <authorList>
            <person name="Luo M.C."/>
            <person name="Gu Y.Q."/>
            <person name="Puiu D."/>
            <person name="Wang H."/>
            <person name="Twardziok S.O."/>
            <person name="Deal K.R."/>
            <person name="Huo N."/>
            <person name="Zhu T."/>
            <person name="Wang L."/>
            <person name="Wang Y."/>
            <person name="McGuire P.E."/>
            <person name="Liu S."/>
            <person name="Long H."/>
            <person name="Ramasamy R.K."/>
            <person name="Rodriguez J.C."/>
            <person name="Van S.L."/>
            <person name="Yuan L."/>
            <person name="Wang Z."/>
            <person name="Xia Z."/>
            <person name="Xiao L."/>
            <person name="Anderson O.D."/>
            <person name="Ouyang S."/>
            <person name="Liang Y."/>
            <person name="Zimin A.V."/>
            <person name="Pertea G."/>
            <person name="Qi P."/>
            <person name="Bennetzen J.L."/>
            <person name="Dai X."/>
            <person name="Dawson M.W."/>
            <person name="Muller H.G."/>
            <person name="Kugler K."/>
            <person name="Rivarola-Duarte L."/>
            <person name="Spannagl M."/>
            <person name="Mayer K.F.X."/>
            <person name="Lu F.H."/>
            <person name="Bevan M.W."/>
            <person name="Leroy P."/>
            <person name="Li P."/>
            <person name="You F.M."/>
            <person name="Sun Q."/>
            <person name="Liu Z."/>
            <person name="Lyons E."/>
            <person name="Wicker T."/>
            <person name="Salzberg S.L."/>
            <person name="Devos K.M."/>
            <person name="Dvorak J."/>
        </authorList>
    </citation>
    <scope>NUCLEOTIDE SEQUENCE [LARGE SCALE GENOMIC DNA]</scope>
    <source>
        <strain evidence="2">cv. AL8/78</strain>
    </source>
</reference>
<evidence type="ECO:0000256" key="1">
    <source>
        <dbReference type="SAM" id="MobiDB-lite"/>
    </source>
</evidence>
<feature type="compositionally biased region" description="Pro residues" evidence="1">
    <location>
        <begin position="13"/>
        <end position="23"/>
    </location>
</feature>
<reference evidence="3" key="1">
    <citation type="journal article" date="2014" name="Science">
        <title>Ancient hybridizations among the ancestral genomes of bread wheat.</title>
        <authorList>
            <consortium name="International Wheat Genome Sequencing Consortium,"/>
            <person name="Marcussen T."/>
            <person name="Sandve S.R."/>
            <person name="Heier L."/>
            <person name="Spannagl M."/>
            <person name="Pfeifer M."/>
            <person name="Jakobsen K.S."/>
            <person name="Wulff B.B."/>
            <person name="Steuernagel B."/>
            <person name="Mayer K.F."/>
            <person name="Olsen O.A."/>
        </authorList>
    </citation>
    <scope>NUCLEOTIDE SEQUENCE [LARGE SCALE GENOMIC DNA]</scope>
    <source>
        <strain evidence="3">cv. AL8/78</strain>
    </source>
</reference>
<evidence type="ECO:0000313" key="2">
    <source>
        <dbReference type="EnsemblPlants" id="AET5Gv20190300.2"/>
    </source>
</evidence>
<accession>A0A453JU56</accession>
<dbReference type="AlphaFoldDB" id="A0A453JU56"/>
<sequence>MLPSRFLLTPHCPTAPAPTPTPTHPGGARSPGSVALRFGSPGGVRLRRGRGSAAVAMASDGRVERIASSIRAIPNFPKPGERTSSMPLPAPPL</sequence>
<protein>
    <submittedName>
        <fullName evidence="2">Uncharacterized protein</fullName>
    </submittedName>
</protein>
<reference evidence="3" key="2">
    <citation type="journal article" date="2017" name="Nat. Plants">
        <title>The Aegilops tauschii genome reveals multiple impacts of transposons.</title>
        <authorList>
            <person name="Zhao G."/>
            <person name="Zou C."/>
            <person name="Li K."/>
            <person name="Wang K."/>
            <person name="Li T."/>
            <person name="Gao L."/>
            <person name="Zhang X."/>
            <person name="Wang H."/>
            <person name="Yang Z."/>
            <person name="Liu X."/>
            <person name="Jiang W."/>
            <person name="Mao L."/>
            <person name="Kong X."/>
            <person name="Jiao Y."/>
            <person name="Jia J."/>
        </authorList>
    </citation>
    <scope>NUCLEOTIDE SEQUENCE [LARGE SCALE GENOMIC DNA]</scope>
    <source>
        <strain evidence="3">cv. AL8/78</strain>
    </source>
</reference>